<feature type="compositionally biased region" description="Acidic residues" evidence="7">
    <location>
        <begin position="200"/>
        <end position="249"/>
    </location>
</feature>
<dbReference type="GO" id="GO:0048471">
    <property type="term" value="C:perinuclear region of cytoplasm"/>
    <property type="evidence" value="ECO:0007669"/>
    <property type="project" value="TreeGrafter"/>
</dbReference>
<comment type="similarity">
    <text evidence="5 6">Belongs to the ANP32 family.</text>
</comment>
<name>A0A8B9YBS4_BOSMU</name>
<dbReference type="AlphaFoldDB" id="A0A8B9YBS4"/>
<dbReference type="PANTHER" id="PTHR11375">
    <property type="entry name" value="ACIDIC LEUCINE-RICH NUCLEAR PHOSPHOPROTEIN 32"/>
    <property type="match status" value="1"/>
</dbReference>
<keyword evidence="4 6" id="KW-0539">Nucleus</keyword>
<comment type="function">
    <text evidence="6">Multifunctional protein that is involved in the regulation of many processes.</text>
</comment>
<reference evidence="9" key="1">
    <citation type="submission" date="2019-05" db="EMBL/GenBank/DDBJ databases">
        <authorList>
            <person name="Zhang S."/>
            <person name="Liu J."/>
        </authorList>
    </citation>
    <scope>NUCLEOTIDE SEQUENCE [LARGE SCALE GENOMIC DNA]</scope>
</reference>
<dbReference type="SMART" id="SM00446">
    <property type="entry name" value="LRRcap"/>
    <property type="match status" value="1"/>
</dbReference>
<sequence length="277" mass="31095">MKGGKAGLTGPGAYFRERNPQLGHKSSCDPPLPRTVMSFNWLIVFSWKQASCMNMKGASGEVKELVLDNCRSNEGKIEGLTDEFEELEFLSTINVGLTSVANLPKLNKLKKLELSDNRISGGLEVLAEKCPNLTHLNLSGNKIKDLSTIEPLKKLENLKSLDLFNCEVTNLNDYRENVFKLLPQLTYLDGYDRDDKEAPDSDAEGYVEGLDDDEEDEDEEEYDEDAQVVEDEEDEEEEEEGEEEDVSGEEEVRGWVGLGDHVLEPPLLALLRLNQSH</sequence>
<dbReference type="Gene3D" id="3.80.10.10">
    <property type="entry name" value="Ribonuclease Inhibitor"/>
    <property type="match status" value="1"/>
</dbReference>
<evidence type="ECO:0000256" key="5">
    <source>
        <dbReference type="ARBA" id="ARBA00025777"/>
    </source>
</evidence>
<evidence type="ECO:0000256" key="2">
    <source>
        <dbReference type="ARBA" id="ARBA00022614"/>
    </source>
</evidence>
<dbReference type="InterPro" id="IPR045081">
    <property type="entry name" value="AN32"/>
</dbReference>
<dbReference type="InterPro" id="IPR003603">
    <property type="entry name" value="U2A'_phosphoprotein32A_C"/>
</dbReference>
<evidence type="ECO:0000256" key="3">
    <source>
        <dbReference type="ARBA" id="ARBA00022737"/>
    </source>
</evidence>
<evidence type="ECO:0000313" key="10">
    <source>
        <dbReference type="Proteomes" id="UP000694520"/>
    </source>
</evidence>
<dbReference type="GeneTree" id="ENSGT00950000182907"/>
<evidence type="ECO:0000256" key="4">
    <source>
        <dbReference type="ARBA" id="ARBA00023242"/>
    </source>
</evidence>
<evidence type="ECO:0000313" key="9">
    <source>
        <dbReference type="Ensembl" id="ENSBGRP00000034515.1"/>
    </source>
</evidence>
<dbReference type="InterPro" id="IPR032675">
    <property type="entry name" value="LRR_dom_sf"/>
</dbReference>
<evidence type="ECO:0000256" key="6">
    <source>
        <dbReference type="RuleBase" id="RU369103"/>
    </source>
</evidence>
<organism evidence="9 10">
    <name type="scientific">Bos mutus grunniens</name>
    <name type="common">Wild yak</name>
    <name type="synonym">Bos grunniens</name>
    <dbReference type="NCBI Taxonomy" id="30521"/>
    <lineage>
        <taxon>Eukaryota</taxon>
        <taxon>Metazoa</taxon>
        <taxon>Chordata</taxon>
        <taxon>Craniata</taxon>
        <taxon>Vertebrata</taxon>
        <taxon>Euteleostomi</taxon>
        <taxon>Mammalia</taxon>
        <taxon>Eutheria</taxon>
        <taxon>Laurasiatheria</taxon>
        <taxon>Artiodactyla</taxon>
        <taxon>Ruminantia</taxon>
        <taxon>Pecora</taxon>
        <taxon>Bovidae</taxon>
        <taxon>Bovinae</taxon>
        <taxon>Bos</taxon>
    </lineage>
</organism>
<dbReference type="PROSITE" id="PS51450">
    <property type="entry name" value="LRR"/>
    <property type="match status" value="1"/>
</dbReference>
<dbReference type="GO" id="GO:0042981">
    <property type="term" value="P:regulation of apoptotic process"/>
    <property type="evidence" value="ECO:0007669"/>
    <property type="project" value="TreeGrafter"/>
</dbReference>
<feature type="region of interest" description="Disordered" evidence="7">
    <location>
        <begin position="190"/>
        <end position="258"/>
    </location>
</feature>
<dbReference type="GO" id="GO:0005634">
    <property type="term" value="C:nucleus"/>
    <property type="evidence" value="ECO:0007669"/>
    <property type="project" value="UniProtKB-SubCell"/>
</dbReference>
<dbReference type="GO" id="GO:0042393">
    <property type="term" value="F:histone binding"/>
    <property type="evidence" value="ECO:0007669"/>
    <property type="project" value="TreeGrafter"/>
</dbReference>
<keyword evidence="2 6" id="KW-0433">Leucine-rich repeat</keyword>
<feature type="compositionally biased region" description="Basic and acidic residues" evidence="7">
    <location>
        <begin position="190"/>
        <end position="199"/>
    </location>
</feature>
<evidence type="ECO:0000256" key="7">
    <source>
        <dbReference type="SAM" id="MobiDB-lite"/>
    </source>
</evidence>
<dbReference type="GO" id="GO:0006913">
    <property type="term" value="P:nucleocytoplasmic transport"/>
    <property type="evidence" value="ECO:0007669"/>
    <property type="project" value="TreeGrafter"/>
</dbReference>
<dbReference type="Pfam" id="PF14580">
    <property type="entry name" value="LRR_9"/>
    <property type="match status" value="1"/>
</dbReference>
<protein>
    <recommendedName>
        <fullName evidence="6">Acidic leucine-rich nuclear phosphoprotein 32 family member</fullName>
    </recommendedName>
</protein>
<accession>A0A8B9YBS4</accession>
<reference evidence="9" key="2">
    <citation type="submission" date="2025-05" db="UniProtKB">
        <authorList>
            <consortium name="Ensembl"/>
        </authorList>
    </citation>
    <scope>IDENTIFICATION</scope>
</reference>
<dbReference type="InterPro" id="IPR001611">
    <property type="entry name" value="Leu-rich_rpt"/>
</dbReference>
<dbReference type="Ensembl" id="ENSBGRT00000039907.1">
    <property type="protein sequence ID" value="ENSBGRP00000034515.1"/>
    <property type="gene ID" value="ENSBGRG00000021463.1"/>
</dbReference>
<dbReference type="Ensembl" id="ENSBGRT00000039875.1">
    <property type="protein sequence ID" value="ENSBGRP00000034487.1"/>
    <property type="gene ID" value="ENSBGRG00000021463.1"/>
</dbReference>
<dbReference type="FunFam" id="3.80.10.10:FF:000003">
    <property type="entry name" value="Acidic leucine-rich nuclear phosphoprotein 32 family member A"/>
    <property type="match status" value="1"/>
</dbReference>
<feature type="domain" description="U2A'/phosphoprotein 32 family A C-terminal" evidence="8">
    <location>
        <begin position="171"/>
        <end position="189"/>
    </location>
</feature>
<proteinExistence type="inferred from homology"/>
<evidence type="ECO:0000259" key="8">
    <source>
        <dbReference type="SMART" id="SM00446"/>
    </source>
</evidence>
<evidence type="ECO:0000256" key="1">
    <source>
        <dbReference type="ARBA" id="ARBA00004123"/>
    </source>
</evidence>
<keyword evidence="3" id="KW-0677">Repeat</keyword>
<dbReference type="Proteomes" id="UP000694520">
    <property type="component" value="Chromosome 11"/>
</dbReference>
<dbReference type="SUPFAM" id="SSF52058">
    <property type="entry name" value="L domain-like"/>
    <property type="match status" value="1"/>
</dbReference>
<comment type="subcellular location">
    <subcellularLocation>
        <location evidence="1 6">Nucleus</location>
    </subcellularLocation>
</comment>
<keyword evidence="10" id="KW-1185">Reference proteome</keyword>
<dbReference type="PANTHER" id="PTHR11375:SF1">
    <property type="entry name" value="ACIDIC LEUCINE-RICH NUCLEAR PHOSPHOPROTEIN 32 FAMILY MEMBER A"/>
    <property type="match status" value="1"/>
</dbReference>